<sequence>MGKNQSLSAGCTSRALVALSKSVTSNFSRQPRLRHNVTVVRHLHHRAQNESLHASRILSTYPTSSTSPTVALLEAPLSSRFASIRSPDGVVKPGSTEPPPKPESKPQAPRGWSSLTGPGFPGMLASMRGPNPIKPPGSTQDAIDKQREEQAKKDRKNIFPTGPGFSGILASVRGPNPIKPPGSTQDAIDKQREEQAKKDRKNIFPTGPGFSGILASMRSPNPVKKPGTAEQATERPTQPPTSRPWGGIPPGSLMKNPQVLCWALPLCPLPLPGFPIRERTPILETRFQVSSMTGVFV</sequence>
<dbReference type="EMBL" id="ML120492">
    <property type="protein sequence ID" value="RPA91592.1"/>
    <property type="molecule type" value="Genomic_DNA"/>
</dbReference>
<evidence type="ECO:0000313" key="2">
    <source>
        <dbReference type="EMBL" id="RPA91592.1"/>
    </source>
</evidence>
<evidence type="ECO:0000256" key="1">
    <source>
        <dbReference type="SAM" id="MobiDB-lite"/>
    </source>
</evidence>
<reference evidence="2 3" key="1">
    <citation type="journal article" date="2018" name="Nat. Ecol. Evol.">
        <title>Pezizomycetes genomes reveal the molecular basis of ectomycorrhizal truffle lifestyle.</title>
        <authorList>
            <person name="Murat C."/>
            <person name="Payen T."/>
            <person name="Noel B."/>
            <person name="Kuo A."/>
            <person name="Morin E."/>
            <person name="Chen J."/>
            <person name="Kohler A."/>
            <person name="Krizsan K."/>
            <person name="Balestrini R."/>
            <person name="Da Silva C."/>
            <person name="Montanini B."/>
            <person name="Hainaut M."/>
            <person name="Levati E."/>
            <person name="Barry K.W."/>
            <person name="Belfiori B."/>
            <person name="Cichocki N."/>
            <person name="Clum A."/>
            <person name="Dockter R.B."/>
            <person name="Fauchery L."/>
            <person name="Guy J."/>
            <person name="Iotti M."/>
            <person name="Le Tacon F."/>
            <person name="Lindquist E.A."/>
            <person name="Lipzen A."/>
            <person name="Malagnac F."/>
            <person name="Mello A."/>
            <person name="Molinier V."/>
            <person name="Miyauchi S."/>
            <person name="Poulain J."/>
            <person name="Riccioni C."/>
            <person name="Rubini A."/>
            <person name="Sitrit Y."/>
            <person name="Splivallo R."/>
            <person name="Traeger S."/>
            <person name="Wang M."/>
            <person name="Zifcakova L."/>
            <person name="Wipf D."/>
            <person name="Zambonelli A."/>
            <person name="Paolocci F."/>
            <person name="Nowrousian M."/>
            <person name="Ottonello S."/>
            <person name="Baldrian P."/>
            <person name="Spatafora J.W."/>
            <person name="Henrissat B."/>
            <person name="Nagy L.G."/>
            <person name="Aury J.M."/>
            <person name="Wincker P."/>
            <person name="Grigoriev I.V."/>
            <person name="Bonfante P."/>
            <person name="Martin F.M."/>
        </authorList>
    </citation>
    <scope>NUCLEOTIDE SEQUENCE [LARGE SCALE GENOMIC DNA]</scope>
    <source>
        <strain evidence="2 3">120613-1</strain>
    </source>
</reference>
<dbReference type="Proteomes" id="UP000276215">
    <property type="component" value="Unassembled WGS sequence"/>
</dbReference>
<organism evidence="2 3">
    <name type="scientific">Choiromyces venosus 120613-1</name>
    <dbReference type="NCBI Taxonomy" id="1336337"/>
    <lineage>
        <taxon>Eukaryota</taxon>
        <taxon>Fungi</taxon>
        <taxon>Dikarya</taxon>
        <taxon>Ascomycota</taxon>
        <taxon>Pezizomycotina</taxon>
        <taxon>Pezizomycetes</taxon>
        <taxon>Pezizales</taxon>
        <taxon>Tuberaceae</taxon>
        <taxon>Choiromyces</taxon>
    </lineage>
</organism>
<feature type="compositionally biased region" description="Basic and acidic residues" evidence="1">
    <location>
        <begin position="187"/>
        <end position="197"/>
    </location>
</feature>
<evidence type="ECO:0000313" key="3">
    <source>
        <dbReference type="Proteomes" id="UP000276215"/>
    </source>
</evidence>
<proteinExistence type="predicted"/>
<feature type="compositionally biased region" description="Basic and acidic residues" evidence="1">
    <location>
        <begin position="142"/>
        <end position="152"/>
    </location>
</feature>
<dbReference type="AlphaFoldDB" id="A0A3N4IZK7"/>
<accession>A0A3N4IZK7</accession>
<name>A0A3N4IZK7_9PEZI</name>
<protein>
    <submittedName>
        <fullName evidence="2">Uncharacterized protein</fullName>
    </submittedName>
</protein>
<keyword evidence="3" id="KW-1185">Reference proteome</keyword>
<gene>
    <name evidence="2" type="ORF">L873DRAFT_1819108</name>
</gene>
<feature type="region of interest" description="Disordered" evidence="1">
    <location>
        <begin position="84"/>
        <end position="246"/>
    </location>
</feature>